<organism evidence="1 2">
    <name type="scientific">Falsiruegeria litorea R37</name>
    <dbReference type="NCBI Taxonomy" id="1200284"/>
    <lineage>
        <taxon>Bacteria</taxon>
        <taxon>Pseudomonadati</taxon>
        <taxon>Pseudomonadota</taxon>
        <taxon>Alphaproteobacteria</taxon>
        <taxon>Rhodobacterales</taxon>
        <taxon>Roseobacteraceae</taxon>
        <taxon>Falsiruegeria</taxon>
    </lineage>
</organism>
<keyword evidence="2" id="KW-1185">Reference proteome</keyword>
<reference evidence="1 2" key="1">
    <citation type="submission" date="2017-03" db="EMBL/GenBank/DDBJ databases">
        <authorList>
            <person name="Afonso C.L."/>
            <person name="Miller P.J."/>
            <person name="Scott M.A."/>
            <person name="Spackman E."/>
            <person name="Goraichik I."/>
            <person name="Dimitrov K.M."/>
            <person name="Suarez D.L."/>
            <person name="Swayne D.E."/>
        </authorList>
    </citation>
    <scope>NUCLEOTIDE SEQUENCE [LARGE SCALE GENOMIC DNA]</scope>
    <source>
        <strain evidence="1 2">CECT 7639</strain>
    </source>
</reference>
<evidence type="ECO:0000313" key="2">
    <source>
        <dbReference type="Proteomes" id="UP000193077"/>
    </source>
</evidence>
<protein>
    <submittedName>
        <fullName evidence="1">Uncharacterized protein</fullName>
    </submittedName>
</protein>
<proteinExistence type="predicted"/>
<dbReference type="AlphaFoldDB" id="A0A1Y5TSM4"/>
<accession>A0A1Y5TSM4</accession>
<evidence type="ECO:0000313" key="1">
    <source>
        <dbReference type="EMBL" id="SLN71473.1"/>
    </source>
</evidence>
<dbReference type="Proteomes" id="UP000193077">
    <property type="component" value="Unassembled WGS sequence"/>
</dbReference>
<name>A0A1Y5TSM4_9RHOB</name>
<sequence length="300" mass="33106">MHSFTFSFDNKNKAVFRMLSAFAGTLAIAVLASEALLRTQVLPQDSYASHVSILETTDRSDVAFGDSRTARGFVAGEGFVNLAFPSEGISHMAWKVERHFAERQPGRVILQADPHLFAAYRLNRRFEPYPEFSAEPAAATGLFVTDPRHRARLPGYWTRFVENGFSLESKVIQTPDGALLSPGDFSDLDPRAQMLQAKKRAITHRAGPSQQVMTAQAEYSKMLDALVERGADVCLVSYPVSQPYLDAVGYASQGHIRFFKGESQRTGARYVDARSAVSNPSFSAIPITSTLKVQRPSPEL</sequence>
<dbReference type="EMBL" id="FWFO01000006">
    <property type="protein sequence ID" value="SLN71473.1"/>
    <property type="molecule type" value="Genomic_DNA"/>
</dbReference>
<dbReference type="SUPFAM" id="SSF52266">
    <property type="entry name" value="SGNH hydrolase"/>
    <property type="match status" value="1"/>
</dbReference>
<gene>
    <name evidence="1" type="ORF">TRL7639_04243</name>
</gene>